<dbReference type="OrthoDB" id="194358at2759"/>
<accession>A0A1V6SKI8</accession>
<gene>
    <name evidence="1" type="ORF">PENSTE_c037G03130</name>
</gene>
<organism evidence="1 2">
    <name type="scientific">Penicillium steckii</name>
    <dbReference type="NCBI Taxonomy" id="303698"/>
    <lineage>
        <taxon>Eukaryota</taxon>
        <taxon>Fungi</taxon>
        <taxon>Dikarya</taxon>
        <taxon>Ascomycota</taxon>
        <taxon>Pezizomycotina</taxon>
        <taxon>Eurotiomycetes</taxon>
        <taxon>Eurotiomycetidae</taxon>
        <taxon>Eurotiales</taxon>
        <taxon>Aspergillaceae</taxon>
        <taxon>Penicillium</taxon>
    </lineage>
</organism>
<dbReference type="AlphaFoldDB" id="A0A1V6SKI8"/>
<evidence type="ECO:0000313" key="1">
    <source>
        <dbReference type="EMBL" id="OQE14204.1"/>
    </source>
</evidence>
<protein>
    <recommendedName>
        <fullName evidence="3">Transcription factor domain-containing protein</fullName>
    </recommendedName>
</protein>
<dbReference type="Proteomes" id="UP000191285">
    <property type="component" value="Unassembled WGS sequence"/>
</dbReference>
<comment type="caution">
    <text evidence="1">The sequence shown here is derived from an EMBL/GenBank/DDBJ whole genome shotgun (WGS) entry which is preliminary data.</text>
</comment>
<keyword evidence="2" id="KW-1185">Reference proteome</keyword>
<proteinExistence type="predicted"/>
<evidence type="ECO:0008006" key="3">
    <source>
        <dbReference type="Google" id="ProtNLM"/>
    </source>
</evidence>
<name>A0A1V6SKI8_9EURO</name>
<sequence>MQVRKHDDILYLDHFATFLQQCHFTTGFAAANADIATVVGNYTLLNQIAIAIGALVASRKGSIRTFGKFESPQHIAFRACGRSLNKLHSTISKINPVFREDIFWCTFLHGLFELMAENSENSFSNHMVFGTSQILLRLEPTAQLCVSTKSLIDAYWILEVNRTILYGDNLSLDPGNYHLSWTKKGWPEPLQKILILMIRTSTFAKRQAI</sequence>
<evidence type="ECO:0000313" key="2">
    <source>
        <dbReference type="Proteomes" id="UP000191285"/>
    </source>
</evidence>
<reference evidence="2" key="1">
    <citation type="journal article" date="2017" name="Nat. Microbiol.">
        <title>Global analysis of biosynthetic gene clusters reveals vast potential of secondary metabolite production in Penicillium species.</title>
        <authorList>
            <person name="Nielsen J.C."/>
            <person name="Grijseels S."/>
            <person name="Prigent S."/>
            <person name="Ji B."/>
            <person name="Dainat J."/>
            <person name="Nielsen K.F."/>
            <person name="Frisvad J.C."/>
            <person name="Workman M."/>
            <person name="Nielsen J."/>
        </authorList>
    </citation>
    <scope>NUCLEOTIDE SEQUENCE [LARGE SCALE GENOMIC DNA]</scope>
    <source>
        <strain evidence="2">IBT 24891</strain>
    </source>
</reference>
<dbReference type="EMBL" id="MLKD01000037">
    <property type="protein sequence ID" value="OQE14204.1"/>
    <property type="molecule type" value="Genomic_DNA"/>
</dbReference>